<dbReference type="Proteomes" id="UP000800041">
    <property type="component" value="Unassembled WGS sequence"/>
</dbReference>
<protein>
    <submittedName>
        <fullName evidence="2">Uncharacterized protein</fullName>
    </submittedName>
</protein>
<keyword evidence="3" id="KW-1185">Reference proteome</keyword>
<sequence>MIQRHHNPHGPTPHQVFHLHRHSPSSAFTYSRAEELHRSVDGKKTLNRTKPTRQLQSFFPFPFGSIPRPHQIKTKRVIPPYPSTFGLMKIKQLTWKRPLCAPPPQSVTDEENNTKESKKESPAKTTLMVSYPPRLRPGPKHQPSQSHADLNFNFEDSTPMFARMPCMHAIPA</sequence>
<feature type="compositionally biased region" description="Basic and acidic residues" evidence="1">
    <location>
        <begin position="112"/>
        <end position="122"/>
    </location>
</feature>
<name>A0A6G1GUW9_9PEZI</name>
<accession>A0A6G1GUW9</accession>
<evidence type="ECO:0000313" key="2">
    <source>
        <dbReference type="EMBL" id="KAF1984594.1"/>
    </source>
</evidence>
<organism evidence="2 3">
    <name type="scientific">Aulographum hederae CBS 113979</name>
    <dbReference type="NCBI Taxonomy" id="1176131"/>
    <lineage>
        <taxon>Eukaryota</taxon>
        <taxon>Fungi</taxon>
        <taxon>Dikarya</taxon>
        <taxon>Ascomycota</taxon>
        <taxon>Pezizomycotina</taxon>
        <taxon>Dothideomycetes</taxon>
        <taxon>Pleosporomycetidae</taxon>
        <taxon>Aulographales</taxon>
        <taxon>Aulographaceae</taxon>
    </lineage>
</organism>
<feature type="region of interest" description="Disordered" evidence="1">
    <location>
        <begin position="100"/>
        <end position="150"/>
    </location>
</feature>
<dbReference type="AlphaFoldDB" id="A0A6G1GUW9"/>
<reference evidence="2" key="1">
    <citation type="journal article" date="2020" name="Stud. Mycol.">
        <title>101 Dothideomycetes genomes: a test case for predicting lifestyles and emergence of pathogens.</title>
        <authorList>
            <person name="Haridas S."/>
            <person name="Albert R."/>
            <person name="Binder M."/>
            <person name="Bloem J."/>
            <person name="Labutti K."/>
            <person name="Salamov A."/>
            <person name="Andreopoulos B."/>
            <person name="Baker S."/>
            <person name="Barry K."/>
            <person name="Bills G."/>
            <person name="Bluhm B."/>
            <person name="Cannon C."/>
            <person name="Castanera R."/>
            <person name="Culley D."/>
            <person name="Daum C."/>
            <person name="Ezra D."/>
            <person name="Gonzalez J."/>
            <person name="Henrissat B."/>
            <person name="Kuo A."/>
            <person name="Liang C."/>
            <person name="Lipzen A."/>
            <person name="Lutzoni F."/>
            <person name="Magnuson J."/>
            <person name="Mondo S."/>
            <person name="Nolan M."/>
            <person name="Ohm R."/>
            <person name="Pangilinan J."/>
            <person name="Park H.-J."/>
            <person name="Ramirez L."/>
            <person name="Alfaro M."/>
            <person name="Sun H."/>
            <person name="Tritt A."/>
            <person name="Yoshinaga Y."/>
            <person name="Zwiers L.-H."/>
            <person name="Turgeon B."/>
            <person name="Goodwin S."/>
            <person name="Spatafora J."/>
            <person name="Crous P."/>
            <person name="Grigoriev I."/>
        </authorList>
    </citation>
    <scope>NUCLEOTIDE SEQUENCE</scope>
    <source>
        <strain evidence="2">CBS 113979</strain>
    </source>
</reference>
<dbReference type="EMBL" id="ML977167">
    <property type="protein sequence ID" value="KAF1984594.1"/>
    <property type="molecule type" value="Genomic_DNA"/>
</dbReference>
<evidence type="ECO:0000313" key="3">
    <source>
        <dbReference type="Proteomes" id="UP000800041"/>
    </source>
</evidence>
<gene>
    <name evidence="2" type="ORF">K402DRAFT_139856</name>
</gene>
<proteinExistence type="predicted"/>
<evidence type="ECO:0000256" key="1">
    <source>
        <dbReference type="SAM" id="MobiDB-lite"/>
    </source>
</evidence>